<dbReference type="GO" id="GO:0071035">
    <property type="term" value="P:nuclear polyadenylation-dependent rRNA catabolic process"/>
    <property type="evidence" value="ECO:0007669"/>
    <property type="project" value="TreeGrafter"/>
</dbReference>
<feature type="compositionally biased region" description="Low complexity" evidence="8">
    <location>
        <begin position="19"/>
        <end position="30"/>
    </location>
</feature>
<organism evidence="10 11">
    <name type="scientific">Aspergillus sclerotialis</name>
    <dbReference type="NCBI Taxonomy" id="2070753"/>
    <lineage>
        <taxon>Eukaryota</taxon>
        <taxon>Fungi</taxon>
        <taxon>Dikarya</taxon>
        <taxon>Ascomycota</taxon>
        <taxon>Pezizomycotina</taxon>
        <taxon>Eurotiomycetes</taxon>
        <taxon>Eurotiomycetidae</taxon>
        <taxon>Eurotiales</taxon>
        <taxon>Aspergillaceae</taxon>
        <taxon>Aspergillus</taxon>
        <taxon>Aspergillus subgen. Polypaecilum</taxon>
    </lineage>
</organism>
<feature type="compositionally biased region" description="Polar residues" evidence="8">
    <location>
        <begin position="87"/>
        <end position="96"/>
    </location>
</feature>
<gene>
    <name evidence="10" type="ORF">PHISCL_07776</name>
</gene>
<dbReference type="STRING" id="2070753.A0A3A2ZPQ1"/>
<evidence type="ECO:0000256" key="7">
    <source>
        <dbReference type="PROSITE-ProRule" id="PRU00047"/>
    </source>
</evidence>
<keyword evidence="6" id="KW-0539">Nucleus</keyword>
<feature type="compositionally biased region" description="Gly residues" evidence="8">
    <location>
        <begin position="565"/>
        <end position="574"/>
    </location>
</feature>
<dbReference type="GO" id="GO:0071037">
    <property type="term" value="P:nuclear polyadenylation-dependent snRNA catabolic process"/>
    <property type="evidence" value="ECO:0007669"/>
    <property type="project" value="TreeGrafter"/>
</dbReference>
<dbReference type="InterPro" id="IPR051644">
    <property type="entry name" value="TRAMP_AT-DNA-binding"/>
</dbReference>
<dbReference type="GO" id="GO:0003723">
    <property type="term" value="F:RNA binding"/>
    <property type="evidence" value="ECO:0007669"/>
    <property type="project" value="TreeGrafter"/>
</dbReference>
<sequence>MSASGDENDSRTASVGLQRNLNNGSNNSSRRSSHERSRKKQKRLGDRDVRDFVPQGATFSAYPLEVDPKSTPSSDTGSSDDEGSVDANNNNPTSAPITRIDEGQEDSTRISSNETVNEDAYGKSASQFHAVNDKYWRSRSASVSSDEDNTSSEGDDSEDSDNDSSSGSGSSHLSDDSADSGSMDSEEADDSIMVNVGSLHENRDGGLSTRGSEYDPESRRVIEEGLLNGSTSGKDSEKSPFAQSKEEALRRFSQRYPTAPSTLVDLDRHDFEVQAKYLFYDRDINDINLDLPVGCIECLQPGHLAEVCPSKECVHCGAWNQHQSSFCPTWRRCQRCRERGHDEKQCPQMIMNEVPQVPCDFCGSLGHIEFECDQIWKFPQKEPKPGPVLVSISCANCTSNRHLIGDCPSLRRPLKSSSWTLKHFDQDMITNLNSVVSGRKGGGAGRGQGGMKIRGRAEFHSPSSSSDELPTRGRQPLNRSATRPGIQIGKIGRNKNIGRGGSQAQPFDNRSYRDRRDFPGNNTRQRSLSPVGLPERGRAMDSWKPPPAPPRSARGNDRGGRGRGRGGSNWGGNGDSYRPLPSAAKKNWDRYRL</sequence>
<feature type="compositionally biased region" description="Low complexity" evidence="8">
    <location>
        <begin position="163"/>
        <end position="172"/>
    </location>
</feature>
<dbReference type="Proteomes" id="UP000266188">
    <property type="component" value="Unassembled WGS sequence"/>
</dbReference>
<name>A0A3A2ZPQ1_9EURO</name>
<evidence type="ECO:0000259" key="9">
    <source>
        <dbReference type="PROSITE" id="PS50158"/>
    </source>
</evidence>
<reference evidence="11" key="1">
    <citation type="submission" date="2017-02" db="EMBL/GenBank/DDBJ databases">
        <authorList>
            <person name="Tafer H."/>
            <person name="Lopandic K."/>
        </authorList>
    </citation>
    <scope>NUCLEOTIDE SEQUENCE [LARGE SCALE GENOMIC DNA]</scope>
    <source>
        <strain evidence="11">CBS 366.77</strain>
    </source>
</reference>
<dbReference type="GO" id="GO:0008270">
    <property type="term" value="F:zinc ion binding"/>
    <property type="evidence" value="ECO:0007669"/>
    <property type="project" value="UniProtKB-KW"/>
</dbReference>
<evidence type="ECO:0000256" key="6">
    <source>
        <dbReference type="ARBA" id="ARBA00023242"/>
    </source>
</evidence>
<dbReference type="GO" id="GO:0071038">
    <property type="term" value="P:TRAMP-dependent tRNA surveillance pathway"/>
    <property type="evidence" value="ECO:0007669"/>
    <property type="project" value="TreeGrafter"/>
</dbReference>
<comment type="subcellular location">
    <subcellularLocation>
        <location evidence="1">Nucleus</location>
    </subcellularLocation>
</comment>
<dbReference type="PROSITE" id="PS50158">
    <property type="entry name" value="ZF_CCHC"/>
    <property type="match status" value="1"/>
</dbReference>
<dbReference type="SMART" id="SM00343">
    <property type="entry name" value="ZnF_C2HC"/>
    <property type="match status" value="5"/>
</dbReference>
<keyword evidence="11" id="KW-1185">Reference proteome</keyword>
<feature type="domain" description="CCHC-type" evidence="9">
    <location>
        <begin position="331"/>
        <end position="348"/>
    </location>
</feature>
<protein>
    <submittedName>
        <fullName evidence="10">ZnF_C2HC</fullName>
    </submittedName>
</protein>
<dbReference type="SUPFAM" id="SSF57756">
    <property type="entry name" value="Retrovirus zinc finger-like domains"/>
    <property type="match status" value="1"/>
</dbReference>
<keyword evidence="3" id="KW-0677">Repeat</keyword>
<dbReference type="GO" id="GO:0071036">
    <property type="term" value="P:nuclear polyadenylation-dependent snoRNA catabolic process"/>
    <property type="evidence" value="ECO:0007669"/>
    <property type="project" value="TreeGrafter"/>
</dbReference>
<keyword evidence="5" id="KW-0862">Zinc</keyword>
<dbReference type="PANTHER" id="PTHR46543">
    <property type="entry name" value="ZINC FINGER CCHC DOMAIN-CONTAINING PROTEIN 7"/>
    <property type="match status" value="1"/>
</dbReference>
<keyword evidence="4 7" id="KW-0863">Zinc-finger</keyword>
<feature type="compositionally biased region" description="Gly residues" evidence="8">
    <location>
        <begin position="439"/>
        <end position="452"/>
    </location>
</feature>
<feature type="compositionally biased region" description="Basic residues" evidence="8">
    <location>
        <begin position="31"/>
        <end position="42"/>
    </location>
</feature>
<dbReference type="OrthoDB" id="7608935at2759"/>
<feature type="region of interest" description="Disordered" evidence="8">
    <location>
        <begin position="1"/>
        <end position="218"/>
    </location>
</feature>
<keyword evidence="2" id="KW-0479">Metal-binding</keyword>
<evidence type="ECO:0000256" key="5">
    <source>
        <dbReference type="ARBA" id="ARBA00022833"/>
    </source>
</evidence>
<feature type="compositionally biased region" description="Acidic residues" evidence="8">
    <location>
        <begin position="145"/>
        <end position="162"/>
    </location>
</feature>
<evidence type="ECO:0000313" key="10">
    <source>
        <dbReference type="EMBL" id="RJE19885.1"/>
    </source>
</evidence>
<feature type="compositionally biased region" description="Polar residues" evidence="8">
    <location>
        <begin position="1"/>
        <end position="17"/>
    </location>
</feature>
<dbReference type="InterPro" id="IPR036875">
    <property type="entry name" value="Znf_CCHC_sf"/>
</dbReference>
<feature type="compositionally biased region" description="Basic and acidic residues" evidence="8">
    <location>
        <begin position="99"/>
        <end position="108"/>
    </location>
</feature>
<evidence type="ECO:0000256" key="4">
    <source>
        <dbReference type="ARBA" id="ARBA00022771"/>
    </source>
</evidence>
<evidence type="ECO:0000256" key="1">
    <source>
        <dbReference type="ARBA" id="ARBA00004123"/>
    </source>
</evidence>
<accession>A0A3A2ZPQ1</accession>
<dbReference type="InterPro" id="IPR001878">
    <property type="entry name" value="Znf_CCHC"/>
</dbReference>
<dbReference type="GO" id="GO:0031499">
    <property type="term" value="C:TRAMP complex"/>
    <property type="evidence" value="ECO:0007669"/>
    <property type="project" value="TreeGrafter"/>
</dbReference>
<dbReference type="AlphaFoldDB" id="A0A3A2ZPQ1"/>
<dbReference type="PANTHER" id="PTHR46543:SF1">
    <property type="entry name" value="ZINC FINGER CCHC DOMAIN-CONTAINING PROTEIN 7"/>
    <property type="match status" value="1"/>
</dbReference>
<dbReference type="EMBL" id="MVGC01000360">
    <property type="protein sequence ID" value="RJE19885.1"/>
    <property type="molecule type" value="Genomic_DNA"/>
</dbReference>
<evidence type="ECO:0000256" key="2">
    <source>
        <dbReference type="ARBA" id="ARBA00022723"/>
    </source>
</evidence>
<evidence type="ECO:0000256" key="3">
    <source>
        <dbReference type="ARBA" id="ARBA00022737"/>
    </source>
</evidence>
<evidence type="ECO:0000256" key="8">
    <source>
        <dbReference type="SAM" id="MobiDB-lite"/>
    </source>
</evidence>
<dbReference type="Gene3D" id="4.10.60.10">
    <property type="entry name" value="Zinc finger, CCHC-type"/>
    <property type="match status" value="1"/>
</dbReference>
<comment type="caution">
    <text evidence="10">The sequence shown here is derived from an EMBL/GenBank/DDBJ whole genome shotgun (WGS) entry which is preliminary data.</text>
</comment>
<feature type="region of interest" description="Disordered" evidence="8">
    <location>
        <begin position="434"/>
        <end position="593"/>
    </location>
</feature>
<dbReference type="GO" id="GO:0071039">
    <property type="term" value="P:nuclear polyadenylation-dependent CUT catabolic process"/>
    <property type="evidence" value="ECO:0007669"/>
    <property type="project" value="TreeGrafter"/>
</dbReference>
<dbReference type="GO" id="GO:0071031">
    <property type="term" value="P:nuclear mRNA surveillance of mRNA 3'-end processing"/>
    <property type="evidence" value="ECO:0007669"/>
    <property type="project" value="TreeGrafter"/>
</dbReference>
<evidence type="ECO:0000313" key="11">
    <source>
        <dbReference type="Proteomes" id="UP000266188"/>
    </source>
</evidence>
<proteinExistence type="predicted"/>